<dbReference type="InterPro" id="IPR052806">
    <property type="entry name" value="Fasciclin-like_AGP"/>
</dbReference>
<dbReference type="AlphaFoldDB" id="D7MD68"/>
<dbReference type="Gene3D" id="2.40.70.10">
    <property type="entry name" value="Acid Proteases"/>
    <property type="match status" value="1"/>
</dbReference>
<dbReference type="InterPro" id="IPR021109">
    <property type="entry name" value="Peptidase_aspartic_dom_sf"/>
</dbReference>
<dbReference type="SUPFAM" id="SSF82153">
    <property type="entry name" value="FAS1 domain"/>
    <property type="match status" value="1"/>
</dbReference>
<evidence type="ECO:0000313" key="2">
    <source>
        <dbReference type="EMBL" id="EFH45723.1"/>
    </source>
</evidence>
<dbReference type="InterPro" id="IPR032799">
    <property type="entry name" value="TAXi_C"/>
</dbReference>
<reference evidence="3" key="1">
    <citation type="journal article" date="2011" name="Nat. Genet.">
        <title>The Arabidopsis lyrata genome sequence and the basis of rapid genome size change.</title>
        <authorList>
            <person name="Hu T.T."/>
            <person name="Pattyn P."/>
            <person name="Bakker E.G."/>
            <person name="Cao J."/>
            <person name="Cheng J.-F."/>
            <person name="Clark R.M."/>
            <person name="Fahlgren N."/>
            <person name="Fawcett J.A."/>
            <person name="Grimwood J."/>
            <person name="Gundlach H."/>
            <person name="Haberer G."/>
            <person name="Hollister J.D."/>
            <person name="Ossowski S."/>
            <person name="Ottilar R.P."/>
            <person name="Salamov A.A."/>
            <person name="Schneeberger K."/>
            <person name="Spannagl M."/>
            <person name="Wang X."/>
            <person name="Yang L."/>
            <person name="Nasrallah M.E."/>
            <person name="Bergelson J."/>
            <person name="Carrington J.C."/>
            <person name="Gaut B.S."/>
            <person name="Schmutz J."/>
            <person name="Mayer K.F.X."/>
            <person name="Van de Peer Y."/>
            <person name="Grigoriev I.V."/>
            <person name="Nordborg M."/>
            <person name="Weigel D."/>
            <person name="Guo Y.-L."/>
        </authorList>
    </citation>
    <scope>NUCLEOTIDE SEQUENCE [LARGE SCALE GENOMIC DNA]</scope>
    <source>
        <strain evidence="3">cv. MN47</strain>
    </source>
</reference>
<evidence type="ECO:0000313" key="3">
    <source>
        <dbReference type="Proteomes" id="UP000008694"/>
    </source>
</evidence>
<organism evidence="3">
    <name type="scientific">Arabidopsis lyrata subsp. lyrata</name>
    <name type="common">Lyre-leaved rock-cress</name>
    <dbReference type="NCBI Taxonomy" id="81972"/>
    <lineage>
        <taxon>Eukaryota</taxon>
        <taxon>Viridiplantae</taxon>
        <taxon>Streptophyta</taxon>
        <taxon>Embryophyta</taxon>
        <taxon>Tracheophyta</taxon>
        <taxon>Spermatophyta</taxon>
        <taxon>Magnoliopsida</taxon>
        <taxon>eudicotyledons</taxon>
        <taxon>Gunneridae</taxon>
        <taxon>Pentapetalae</taxon>
        <taxon>rosids</taxon>
        <taxon>malvids</taxon>
        <taxon>Brassicales</taxon>
        <taxon>Brassicaceae</taxon>
        <taxon>Camelineae</taxon>
        <taxon>Arabidopsis</taxon>
    </lineage>
</organism>
<dbReference type="HOGENOM" id="CLU_1201281_0_0_1"/>
<protein>
    <recommendedName>
        <fullName evidence="1">Xylanase inhibitor C-terminal domain-containing protein</fullName>
    </recommendedName>
</protein>
<dbReference type="Gramene" id="scaffold_701362.1">
    <property type="protein sequence ID" value="scaffold_701362.1"/>
    <property type="gene ID" value="scaffold_701362.1"/>
</dbReference>
<dbReference type="PANTHER" id="PTHR33985">
    <property type="entry name" value="OS02G0491300 PROTEIN-RELATED"/>
    <property type="match status" value="1"/>
</dbReference>
<dbReference type="Pfam" id="PF14541">
    <property type="entry name" value="TAXi_C"/>
    <property type="match status" value="1"/>
</dbReference>
<keyword evidence="3" id="KW-1185">Reference proteome</keyword>
<dbReference type="Proteomes" id="UP000008694">
    <property type="component" value="Unassembled WGS sequence"/>
</dbReference>
<feature type="domain" description="Xylanase inhibitor C-terminal" evidence="1">
    <location>
        <begin position="21"/>
        <end position="75"/>
    </location>
</feature>
<dbReference type="SUPFAM" id="SSF50630">
    <property type="entry name" value="Acid proteases"/>
    <property type="match status" value="1"/>
</dbReference>
<sequence>MIIENSAKDEEINIGAAAIQGAELNVDARSLFVADTSETLCFGIRENSPNDQTILIGAVGMQGYNLGYDIKAQLVYLQYKNCAFIGADKEQLPMTLFLPSSEDPSPSPTYKIAAAYHIVPKKLLLADLLSMEVNSRLPTLVPGASIIVTNNLPLELNGVRVTDPQVFVSKSIVIHRIASPLDFTTVTEDFGGGETASWFSWLFIIVIPVIKKLNLYRFLVFLVLVSWVCQS</sequence>
<proteinExistence type="predicted"/>
<dbReference type="PANTHER" id="PTHR33985:SF5">
    <property type="entry name" value="FASCICLIN-LIKE ARABINOGALACTAN FAMILY PROTEIN"/>
    <property type="match status" value="1"/>
</dbReference>
<dbReference type="InterPro" id="IPR036378">
    <property type="entry name" value="FAS1_dom_sf"/>
</dbReference>
<name>D7MD68_ARALL</name>
<dbReference type="EMBL" id="GL348719">
    <property type="protein sequence ID" value="EFH45723.1"/>
    <property type="molecule type" value="Genomic_DNA"/>
</dbReference>
<evidence type="ECO:0000259" key="1">
    <source>
        <dbReference type="Pfam" id="PF14541"/>
    </source>
</evidence>
<gene>
    <name evidence="2" type="ORF">ARALYDRAFT_913620</name>
</gene>
<accession>D7MD68</accession>